<dbReference type="GO" id="GO:0051453">
    <property type="term" value="P:regulation of intracellular pH"/>
    <property type="evidence" value="ECO:0007669"/>
    <property type="project" value="TreeGrafter"/>
</dbReference>
<dbReference type="GO" id="GO:0005452">
    <property type="term" value="F:solute:inorganic anion antiporter activity"/>
    <property type="evidence" value="ECO:0007669"/>
    <property type="project" value="InterPro"/>
</dbReference>
<keyword evidence="3 5" id="KW-1133">Transmembrane helix</keyword>
<keyword evidence="4 5" id="KW-0472">Membrane</keyword>
<feature type="transmembrane region" description="Helical" evidence="5">
    <location>
        <begin position="61"/>
        <end position="81"/>
    </location>
</feature>
<dbReference type="AlphaFoldDB" id="A0A077ZEC9"/>
<dbReference type="Proteomes" id="UP000030665">
    <property type="component" value="Unassembled WGS sequence"/>
</dbReference>
<dbReference type="PANTHER" id="PTHR11453:SF36">
    <property type="entry name" value="ANION EXCHANGE PROTEIN"/>
    <property type="match status" value="1"/>
</dbReference>
<keyword evidence="2 5" id="KW-0812">Transmembrane</keyword>
<dbReference type="Pfam" id="PF00955">
    <property type="entry name" value="HCO3_cotransp"/>
    <property type="match status" value="1"/>
</dbReference>
<dbReference type="InterPro" id="IPR011531">
    <property type="entry name" value="HCO3_transpt-like_TM_dom"/>
</dbReference>
<dbReference type="OrthoDB" id="1735926at2759"/>
<gene>
    <name evidence="7" type="ORF">TTRE_0000648401</name>
</gene>
<reference evidence="7" key="2">
    <citation type="submission" date="2014-03" db="EMBL/GenBank/DDBJ databases">
        <title>The whipworm genome and dual-species transcriptomics of an intimate host-pathogen interaction.</title>
        <authorList>
            <person name="Foth B.J."/>
            <person name="Tsai I.J."/>
            <person name="Reid A.J."/>
            <person name="Bancroft A.J."/>
            <person name="Nichol S."/>
            <person name="Tracey A."/>
            <person name="Holroyd N."/>
            <person name="Cotton J.A."/>
            <person name="Stanley E.J."/>
            <person name="Zarowiecki M."/>
            <person name="Liu J.Z."/>
            <person name="Huckvale T."/>
            <person name="Cooper P.J."/>
            <person name="Grencis R.K."/>
            <person name="Berriman M."/>
        </authorList>
    </citation>
    <scope>NUCLEOTIDE SEQUENCE [LARGE SCALE GENOMIC DNA]</scope>
</reference>
<dbReference type="EMBL" id="HG806281">
    <property type="protein sequence ID" value="CDW58179.1"/>
    <property type="molecule type" value="Genomic_DNA"/>
</dbReference>
<evidence type="ECO:0000313" key="8">
    <source>
        <dbReference type="Proteomes" id="UP000030665"/>
    </source>
</evidence>
<dbReference type="PRINTS" id="PR01231">
    <property type="entry name" value="HCO3TRNSPORT"/>
</dbReference>
<evidence type="ECO:0000313" key="7">
    <source>
        <dbReference type="EMBL" id="CDW58179.1"/>
    </source>
</evidence>
<feature type="domain" description="Bicarbonate transporter-like transmembrane" evidence="6">
    <location>
        <begin position="6"/>
        <end position="206"/>
    </location>
</feature>
<feature type="transmembrane region" description="Helical" evidence="5">
    <location>
        <begin position="112"/>
        <end position="131"/>
    </location>
</feature>
<sequence length="351" mass="40165">MENSWANECEDLEGVATGLQCHFKPDVFSFSLLLFFGSSLLALFLNNVRSTRFFTLRIREFIADFSLLITVLIMTAVNYWVALPIPCLKIPTSFKPTIERNWVVDPLDLERWWIPLACILPAVLFVVLIVMDQHVTTVMMNRKENKLRKGFGYHLDLLVCAVLTIISGILAIPLFLSATILSLTHMHLLRMESKITAPGERPVFLGLIPIPVLLGVFLYMGASCLISIERILLFFTPVKYQPDFSYLRLLPMKRIHLFTLTQIFFFCVLCVVNYVDVIEIFFPLTLILLIIGRKLLKYFFSEKELCILDDPLPPWKLLKKGAQREVAVDEELANTGLIRSIGLSSKETYIQ</sequence>
<feature type="transmembrane region" description="Helical" evidence="5">
    <location>
        <begin position="27"/>
        <end position="49"/>
    </location>
</feature>
<feature type="transmembrane region" description="Helical" evidence="5">
    <location>
        <begin position="203"/>
        <end position="235"/>
    </location>
</feature>
<evidence type="ECO:0000256" key="4">
    <source>
        <dbReference type="ARBA" id="ARBA00023136"/>
    </source>
</evidence>
<feature type="transmembrane region" description="Helical" evidence="5">
    <location>
        <begin position="255"/>
        <end position="274"/>
    </location>
</feature>
<organism evidence="7 8">
    <name type="scientific">Trichuris trichiura</name>
    <name type="common">Whipworm</name>
    <name type="synonym">Trichocephalus trichiurus</name>
    <dbReference type="NCBI Taxonomy" id="36087"/>
    <lineage>
        <taxon>Eukaryota</taxon>
        <taxon>Metazoa</taxon>
        <taxon>Ecdysozoa</taxon>
        <taxon>Nematoda</taxon>
        <taxon>Enoplea</taxon>
        <taxon>Dorylaimia</taxon>
        <taxon>Trichinellida</taxon>
        <taxon>Trichuridae</taxon>
        <taxon>Trichuris</taxon>
    </lineage>
</organism>
<protein>
    <submittedName>
        <fullName evidence="7">HCO3 cotransp domain containing protein</fullName>
    </submittedName>
</protein>
<proteinExistence type="predicted"/>
<dbReference type="STRING" id="36087.A0A077ZEC9"/>
<dbReference type="InterPro" id="IPR003020">
    <property type="entry name" value="HCO3_transpt_euk"/>
</dbReference>
<evidence type="ECO:0000256" key="5">
    <source>
        <dbReference type="SAM" id="Phobius"/>
    </source>
</evidence>
<evidence type="ECO:0000259" key="6">
    <source>
        <dbReference type="Pfam" id="PF00955"/>
    </source>
</evidence>
<evidence type="ECO:0000256" key="1">
    <source>
        <dbReference type="ARBA" id="ARBA00004141"/>
    </source>
</evidence>
<reference evidence="7" key="1">
    <citation type="submission" date="2014-01" db="EMBL/GenBank/DDBJ databases">
        <authorList>
            <person name="Aslett M."/>
        </authorList>
    </citation>
    <scope>NUCLEOTIDE SEQUENCE</scope>
</reference>
<dbReference type="PANTHER" id="PTHR11453">
    <property type="entry name" value="ANION EXCHANGE PROTEIN"/>
    <property type="match status" value="1"/>
</dbReference>
<comment type="subcellular location">
    <subcellularLocation>
        <location evidence="1">Membrane</location>
        <topology evidence="1">Multi-pass membrane protein</topology>
    </subcellularLocation>
</comment>
<accession>A0A077ZEC9</accession>
<dbReference type="GO" id="GO:0008510">
    <property type="term" value="F:sodium:bicarbonate symporter activity"/>
    <property type="evidence" value="ECO:0007669"/>
    <property type="project" value="TreeGrafter"/>
</dbReference>
<dbReference type="GO" id="GO:0005886">
    <property type="term" value="C:plasma membrane"/>
    <property type="evidence" value="ECO:0007669"/>
    <property type="project" value="TreeGrafter"/>
</dbReference>
<evidence type="ECO:0000256" key="3">
    <source>
        <dbReference type="ARBA" id="ARBA00022989"/>
    </source>
</evidence>
<feature type="transmembrane region" description="Helical" evidence="5">
    <location>
        <begin position="151"/>
        <end position="183"/>
    </location>
</feature>
<dbReference type="GO" id="GO:0006820">
    <property type="term" value="P:monoatomic anion transport"/>
    <property type="evidence" value="ECO:0007669"/>
    <property type="project" value="InterPro"/>
</dbReference>
<evidence type="ECO:0000256" key="2">
    <source>
        <dbReference type="ARBA" id="ARBA00022692"/>
    </source>
</evidence>
<keyword evidence="8" id="KW-1185">Reference proteome</keyword>
<name>A0A077ZEC9_TRITR</name>